<name>A0A6N9YU22_9ACTN</name>
<dbReference type="SUPFAM" id="SSF51735">
    <property type="entry name" value="NAD(P)-binding Rossmann-fold domains"/>
    <property type="match status" value="1"/>
</dbReference>
<evidence type="ECO:0000313" key="1">
    <source>
        <dbReference type="EMBL" id="NED98541.1"/>
    </source>
</evidence>
<dbReference type="InterPro" id="IPR036291">
    <property type="entry name" value="NAD(P)-bd_dom_sf"/>
</dbReference>
<evidence type="ECO:0000313" key="2">
    <source>
        <dbReference type="EMBL" id="NED98543.1"/>
    </source>
</evidence>
<proteinExistence type="predicted"/>
<keyword evidence="3" id="KW-1185">Reference proteome</keyword>
<organism evidence="2 3">
    <name type="scientific">Phytoactinopolyspora alkaliphila</name>
    <dbReference type="NCBI Taxonomy" id="1783498"/>
    <lineage>
        <taxon>Bacteria</taxon>
        <taxon>Bacillati</taxon>
        <taxon>Actinomycetota</taxon>
        <taxon>Actinomycetes</taxon>
        <taxon>Jiangellales</taxon>
        <taxon>Jiangellaceae</taxon>
        <taxon>Phytoactinopolyspora</taxon>
    </lineage>
</organism>
<dbReference type="InterPro" id="IPR002347">
    <property type="entry name" value="SDR_fam"/>
</dbReference>
<dbReference type="Pfam" id="PF13561">
    <property type="entry name" value="adh_short_C2"/>
    <property type="match status" value="1"/>
</dbReference>
<evidence type="ECO:0000313" key="3">
    <source>
        <dbReference type="Proteomes" id="UP000469185"/>
    </source>
</evidence>
<dbReference type="AlphaFoldDB" id="A0A6N9YU22"/>
<feature type="non-terminal residue" evidence="2">
    <location>
        <position position="1"/>
    </location>
</feature>
<reference evidence="2 3" key="1">
    <citation type="submission" date="2020-02" db="EMBL/GenBank/DDBJ databases">
        <authorList>
            <person name="Li X.-J."/>
            <person name="Feng X.-M."/>
        </authorList>
    </citation>
    <scope>NUCLEOTIDE SEQUENCE [LARGE SCALE GENOMIC DNA]</scope>
    <source>
        <strain evidence="2 3">CGMCC 4.7225</strain>
    </source>
</reference>
<dbReference type="Proteomes" id="UP000469185">
    <property type="component" value="Unassembled WGS sequence"/>
</dbReference>
<dbReference type="Gene3D" id="3.40.50.720">
    <property type="entry name" value="NAD(P)-binding Rossmann-like Domain"/>
    <property type="match status" value="1"/>
</dbReference>
<sequence>TVDEIAGPVSFLLSRDATYITGANLVVDGGFTSW</sequence>
<comment type="caution">
    <text evidence="2">The sequence shown here is derived from an EMBL/GenBank/DDBJ whole genome shotgun (WGS) entry which is preliminary data.</text>
</comment>
<dbReference type="EMBL" id="JAAGOB010000030">
    <property type="protein sequence ID" value="NED98541.1"/>
    <property type="molecule type" value="Genomic_DNA"/>
</dbReference>
<protein>
    <submittedName>
        <fullName evidence="2">SDR family oxidoreductase</fullName>
    </submittedName>
</protein>
<accession>A0A6N9YU22</accession>
<gene>
    <name evidence="1" type="ORF">G1H11_24915</name>
    <name evidence="2" type="ORF">G1H11_24925</name>
</gene>
<dbReference type="EMBL" id="JAAGOB010000030">
    <property type="protein sequence ID" value="NED98543.1"/>
    <property type="molecule type" value="Genomic_DNA"/>
</dbReference>